<evidence type="ECO:0000313" key="6">
    <source>
        <dbReference type="Proteomes" id="UP001564408"/>
    </source>
</evidence>
<evidence type="ECO:0000256" key="1">
    <source>
        <dbReference type="ARBA" id="ARBA00022448"/>
    </source>
</evidence>
<dbReference type="Pfam" id="PF00005">
    <property type="entry name" value="ABC_tran"/>
    <property type="match status" value="1"/>
</dbReference>
<organism evidence="5 6">
    <name type="scientific">Thioalkalicoccus limnaeus</name>
    <dbReference type="NCBI Taxonomy" id="120681"/>
    <lineage>
        <taxon>Bacteria</taxon>
        <taxon>Pseudomonadati</taxon>
        <taxon>Pseudomonadota</taxon>
        <taxon>Gammaproteobacteria</taxon>
        <taxon>Chromatiales</taxon>
        <taxon>Chromatiaceae</taxon>
        <taxon>Thioalkalicoccus</taxon>
    </lineage>
</organism>
<keyword evidence="2" id="KW-0547">Nucleotide-binding</keyword>
<dbReference type="Proteomes" id="UP001564408">
    <property type="component" value="Unassembled WGS sequence"/>
</dbReference>
<dbReference type="InterPro" id="IPR017871">
    <property type="entry name" value="ABC_transporter-like_CS"/>
</dbReference>
<dbReference type="PANTHER" id="PTHR24220">
    <property type="entry name" value="IMPORT ATP-BINDING PROTEIN"/>
    <property type="match status" value="1"/>
</dbReference>
<feature type="domain" description="ABC transporter" evidence="4">
    <location>
        <begin position="15"/>
        <end position="244"/>
    </location>
</feature>
<dbReference type="InterPro" id="IPR003593">
    <property type="entry name" value="AAA+_ATPase"/>
</dbReference>
<evidence type="ECO:0000313" key="5">
    <source>
        <dbReference type="EMBL" id="MEY6433292.1"/>
    </source>
</evidence>
<dbReference type="InterPro" id="IPR003439">
    <property type="entry name" value="ABC_transporter-like_ATP-bd"/>
</dbReference>
<dbReference type="EMBL" id="JBDKXB010000018">
    <property type="protein sequence ID" value="MEY6433292.1"/>
    <property type="molecule type" value="Genomic_DNA"/>
</dbReference>
<dbReference type="GO" id="GO:0005524">
    <property type="term" value="F:ATP binding"/>
    <property type="evidence" value="ECO:0007669"/>
    <property type="project" value="UniProtKB-KW"/>
</dbReference>
<dbReference type="PROSITE" id="PS00211">
    <property type="entry name" value="ABC_TRANSPORTER_1"/>
    <property type="match status" value="1"/>
</dbReference>
<evidence type="ECO:0000256" key="3">
    <source>
        <dbReference type="ARBA" id="ARBA00022840"/>
    </source>
</evidence>
<dbReference type="Gene3D" id="3.40.50.300">
    <property type="entry name" value="P-loop containing nucleotide triphosphate hydrolases"/>
    <property type="match status" value="1"/>
</dbReference>
<dbReference type="PROSITE" id="PS50893">
    <property type="entry name" value="ABC_TRANSPORTER_2"/>
    <property type="match status" value="1"/>
</dbReference>
<name>A0ABV4BFI1_9GAMM</name>
<evidence type="ECO:0000259" key="4">
    <source>
        <dbReference type="PROSITE" id="PS50893"/>
    </source>
</evidence>
<dbReference type="InterPro" id="IPR017911">
    <property type="entry name" value="MacB-like_ATP-bd"/>
</dbReference>
<keyword evidence="6" id="KW-1185">Reference proteome</keyword>
<sequence length="244" mass="26339">MDASLERGAMIDPLVCLRGVSKVYERGRQRVEVLQRVDLDIPAGDFLALMGPSGSGKSTLLNMIAGLDAPTEGTLQVAGQRIERMSEAALARWRAANVGFVFQFYNLLPALSAQKNVELPLLLTRLSAARRRRHAAIALDLVGLADRASHKPSELSGGQQQRVAIARAIVSDPTLLVCDEPTGDLDRHSAEEVLLLLQRLNRDHGKTMIMVTHDPKAAEFAKRTLHLDKGVLIETAGAGAGAGR</sequence>
<dbReference type="CDD" id="cd03255">
    <property type="entry name" value="ABC_MJ0796_LolCDE_FtsE"/>
    <property type="match status" value="1"/>
</dbReference>
<reference evidence="5 6" key="1">
    <citation type="submission" date="2024-05" db="EMBL/GenBank/DDBJ databases">
        <title>Genome Sequence and Characterization of the New Strain Purple Sulfur Bacterium of Genus Thioalkalicoccus.</title>
        <authorList>
            <person name="Bryantseva I.A."/>
            <person name="Kyndt J.A."/>
            <person name="Imhoff J.F."/>
        </authorList>
    </citation>
    <scope>NUCLEOTIDE SEQUENCE [LARGE SCALE GENOMIC DNA]</scope>
    <source>
        <strain evidence="5 6">Um2</strain>
    </source>
</reference>
<dbReference type="InterPro" id="IPR027417">
    <property type="entry name" value="P-loop_NTPase"/>
</dbReference>
<comment type="caution">
    <text evidence="5">The sequence shown here is derived from an EMBL/GenBank/DDBJ whole genome shotgun (WGS) entry which is preliminary data.</text>
</comment>
<accession>A0ABV4BFI1</accession>
<dbReference type="SMART" id="SM00382">
    <property type="entry name" value="AAA"/>
    <property type="match status" value="1"/>
</dbReference>
<protein>
    <submittedName>
        <fullName evidence="5">ABC transporter ATP-binding protein</fullName>
    </submittedName>
</protein>
<evidence type="ECO:0000256" key="2">
    <source>
        <dbReference type="ARBA" id="ARBA00022741"/>
    </source>
</evidence>
<keyword evidence="3 5" id="KW-0067">ATP-binding</keyword>
<proteinExistence type="predicted"/>
<dbReference type="RefSeq" id="WP_369667674.1">
    <property type="nucleotide sequence ID" value="NZ_JBDKXB010000018.1"/>
</dbReference>
<keyword evidence="1" id="KW-0813">Transport</keyword>
<dbReference type="InterPro" id="IPR015854">
    <property type="entry name" value="ABC_transpr_LolD-like"/>
</dbReference>
<dbReference type="SUPFAM" id="SSF52540">
    <property type="entry name" value="P-loop containing nucleoside triphosphate hydrolases"/>
    <property type="match status" value="1"/>
</dbReference>
<dbReference type="PANTHER" id="PTHR24220:SF452">
    <property type="entry name" value="ABC TRANSPORTER ATP-BINDING PROTEIN"/>
    <property type="match status" value="1"/>
</dbReference>
<gene>
    <name evidence="5" type="ORF">ABC977_12855</name>
</gene>